<evidence type="ECO:0000259" key="3">
    <source>
        <dbReference type="PROSITE" id="PS51229"/>
    </source>
</evidence>
<feature type="domain" description="DCUN1" evidence="3">
    <location>
        <begin position="58"/>
        <end position="246"/>
    </location>
</feature>
<protein>
    <recommendedName>
        <fullName evidence="2">Defective in cullin neddylation protein</fullName>
    </recommendedName>
</protein>
<comment type="function">
    <text evidence="2">Neddylation of cullins play an essential role in the regulation of SCF-type complexes activity.</text>
</comment>
<dbReference type="Pfam" id="PF03556">
    <property type="entry name" value="Cullin_binding"/>
    <property type="match status" value="1"/>
</dbReference>
<dbReference type="Gene3D" id="1.10.8.10">
    <property type="entry name" value="DNA helicase RuvA subunit, C-terminal domain"/>
    <property type="match status" value="1"/>
</dbReference>
<name>A0A7S0H3E5_9EUKA</name>
<organism evidence="4">
    <name type="scientific">Amorphochlora amoebiformis</name>
    <dbReference type="NCBI Taxonomy" id="1561963"/>
    <lineage>
        <taxon>Eukaryota</taxon>
        <taxon>Sar</taxon>
        <taxon>Rhizaria</taxon>
        <taxon>Cercozoa</taxon>
        <taxon>Chlorarachniophyceae</taxon>
        <taxon>Amorphochlora</taxon>
    </lineage>
</organism>
<dbReference type="Gene3D" id="1.10.238.200">
    <property type="entry name" value="Cullin, PONY binding domain"/>
    <property type="match status" value="1"/>
</dbReference>
<dbReference type="GO" id="GO:0097602">
    <property type="term" value="F:cullin family protein binding"/>
    <property type="evidence" value="ECO:0007669"/>
    <property type="project" value="TreeGrafter"/>
</dbReference>
<dbReference type="InterPro" id="IPR014764">
    <property type="entry name" value="DCN-prot"/>
</dbReference>
<sequence length="256" mass="29738">MSWMSTKKTKLRKLMQLTNVDKSMAEKLLRMHSGNVNAATDYFYTHQNKFASSVPKVGDVNKLKAIFKKYADDDNPKIMQEKYGDFLAAIGVSEEGLGSFAIPYKLNAKNMGTIEEKEFVESLSKFGVDTTSKIKQWAEGLLKEVGNEEGFKEFYKWMFGYLKEDSKRKTIDLDMATAVWEEILKGRFAYLTEWLEFLEQESKPKINRDVWNQLVEFAFFIKRDFKNWDPNGAWPVLIDTFAEWMQKKTGTTKKST</sequence>
<dbReference type="InterPro" id="IPR005176">
    <property type="entry name" value="PONY_dom"/>
</dbReference>
<dbReference type="InterPro" id="IPR042460">
    <property type="entry name" value="DCN1-like_PONY"/>
</dbReference>
<dbReference type="EMBL" id="HBEM01018202">
    <property type="protein sequence ID" value="CAD8453478.1"/>
    <property type="molecule type" value="Transcribed_RNA"/>
</dbReference>
<dbReference type="AlphaFoldDB" id="A0A7S0H3E5"/>
<dbReference type="GO" id="GO:0032182">
    <property type="term" value="F:ubiquitin-like protein binding"/>
    <property type="evidence" value="ECO:0007669"/>
    <property type="project" value="TreeGrafter"/>
</dbReference>
<dbReference type="Pfam" id="PF14555">
    <property type="entry name" value="UBA_4"/>
    <property type="match status" value="1"/>
</dbReference>
<dbReference type="PANTHER" id="PTHR12281">
    <property type="entry name" value="RP42 RELATED"/>
    <property type="match status" value="1"/>
</dbReference>
<dbReference type="PANTHER" id="PTHR12281:SF31">
    <property type="entry name" value="DCN1-LIKE PROTEIN 3"/>
    <property type="match status" value="1"/>
</dbReference>
<dbReference type="GO" id="GO:0045116">
    <property type="term" value="P:protein neddylation"/>
    <property type="evidence" value="ECO:0007669"/>
    <property type="project" value="TreeGrafter"/>
</dbReference>
<dbReference type="GO" id="GO:0031624">
    <property type="term" value="F:ubiquitin conjugating enzyme binding"/>
    <property type="evidence" value="ECO:0007669"/>
    <property type="project" value="TreeGrafter"/>
</dbReference>
<evidence type="ECO:0000256" key="2">
    <source>
        <dbReference type="RuleBase" id="RU410713"/>
    </source>
</evidence>
<evidence type="ECO:0000313" key="4">
    <source>
        <dbReference type="EMBL" id="CAD8453478.1"/>
    </source>
</evidence>
<dbReference type="PROSITE" id="PS51229">
    <property type="entry name" value="DCUN1"/>
    <property type="match status" value="1"/>
</dbReference>
<proteinExistence type="predicted"/>
<evidence type="ECO:0000256" key="1">
    <source>
        <dbReference type="ARBA" id="ARBA00022786"/>
    </source>
</evidence>
<dbReference type="GO" id="GO:0000151">
    <property type="term" value="C:ubiquitin ligase complex"/>
    <property type="evidence" value="ECO:0007669"/>
    <property type="project" value="TreeGrafter"/>
</dbReference>
<reference evidence="4" key="1">
    <citation type="submission" date="2021-01" db="EMBL/GenBank/DDBJ databases">
        <authorList>
            <person name="Corre E."/>
            <person name="Pelletier E."/>
            <person name="Niang G."/>
            <person name="Scheremetjew M."/>
            <person name="Finn R."/>
            <person name="Kale V."/>
            <person name="Holt S."/>
            <person name="Cochrane G."/>
            <person name="Meng A."/>
            <person name="Brown T."/>
            <person name="Cohen L."/>
        </authorList>
    </citation>
    <scope>NUCLEOTIDE SEQUENCE</scope>
    <source>
        <strain evidence="4">CCMP2058</strain>
    </source>
</reference>
<keyword evidence="1" id="KW-0833">Ubl conjugation pathway</keyword>
<gene>
    <name evidence="4" type="ORF">LAMO00422_LOCUS12418</name>
</gene>
<dbReference type="Gene3D" id="1.10.238.10">
    <property type="entry name" value="EF-hand"/>
    <property type="match status" value="1"/>
</dbReference>
<dbReference type="SUPFAM" id="SSF46934">
    <property type="entry name" value="UBA-like"/>
    <property type="match status" value="1"/>
</dbReference>
<accession>A0A7S0H3E5</accession>
<dbReference type="InterPro" id="IPR009060">
    <property type="entry name" value="UBA-like_sf"/>
</dbReference>